<feature type="non-terminal residue" evidence="1">
    <location>
        <position position="185"/>
    </location>
</feature>
<evidence type="ECO:0000313" key="2">
    <source>
        <dbReference type="Proteomes" id="UP001271249"/>
    </source>
</evidence>
<proteinExistence type="predicted"/>
<dbReference type="EMBL" id="JAVIJC010000123">
    <property type="protein sequence ID" value="MDX8496755.1"/>
    <property type="molecule type" value="Genomic_DNA"/>
</dbReference>
<organism evidence="1 2">
    <name type="scientific">Mesorhizobium captivum</name>
    <dbReference type="NCBI Taxonomy" id="3072319"/>
    <lineage>
        <taxon>Bacteria</taxon>
        <taxon>Pseudomonadati</taxon>
        <taxon>Pseudomonadota</taxon>
        <taxon>Alphaproteobacteria</taxon>
        <taxon>Hyphomicrobiales</taxon>
        <taxon>Phyllobacteriaceae</taxon>
        <taxon>Mesorhizobium</taxon>
    </lineage>
</organism>
<protein>
    <submittedName>
        <fullName evidence="1">Uncharacterized protein</fullName>
    </submittedName>
</protein>
<sequence>MSSNLFNNALDDIGRARDIVQFSCAVVRHSGMLRDQEEQAAFLQGAAVQFTRHFLPNWEQDIREGESFGYATVSNAVSRAPGGEAGMQACRAMAAKVSRSTSALDDVDARALPLLALSFGRYPQLAECRDGTVRIGEFCSDNPAVLRQLDPRNLSLLVNGFSKWPDQPGCGDGTFAVAGEVLRRA</sequence>
<evidence type="ECO:0000313" key="1">
    <source>
        <dbReference type="EMBL" id="MDX8496755.1"/>
    </source>
</evidence>
<reference evidence="1 2" key="1">
    <citation type="submission" date="2023-08" db="EMBL/GenBank/DDBJ databases">
        <title>Implementing the SeqCode for naming new Mesorhizobium species isolated from Vachellia karroo root nodules.</title>
        <authorList>
            <person name="Van Lill M."/>
        </authorList>
    </citation>
    <scope>NUCLEOTIDE SEQUENCE [LARGE SCALE GENOMIC DNA]</scope>
    <source>
        <strain evidence="1 2">VK22B</strain>
    </source>
</reference>
<name>A0ABU4ZBZ7_9HYPH</name>
<keyword evidence="2" id="KW-1185">Reference proteome</keyword>
<comment type="caution">
    <text evidence="1">The sequence shown here is derived from an EMBL/GenBank/DDBJ whole genome shotgun (WGS) entry which is preliminary data.</text>
</comment>
<gene>
    <name evidence="1" type="ORF">RFN29_35305</name>
</gene>
<dbReference type="Proteomes" id="UP001271249">
    <property type="component" value="Unassembled WGS sequence"/>
</dbReference>
<accession>A0ABU4ZBZ7</accession>